<dbReference type="AlphaFoldDB" id="A0A9P3CX62"/>
<dbReference type="GeneID" id="68294777"/>
<protein>
    <recommendedName>
        <fullName evidence="3">F-box domain-containing protein</fullName>
    </recommendedName>
</protein>
<name>A0A9P3CX62_9PEZI</name>
<evidence type="ECO:0008006" key="3">
    <source>
        <dbReference type="Google" id="ProtNLM"/>
    </source>
</evidence>
<gene>
    <name evidence="1" type="ORF">CKM354_000920200</name>
</gene>
<dbReference type="Proteomes" id="UP000825890">
    <property type="component" value="Unassembled WGS sequence"/>
</dbReference>
<sequence>MSSADLSAASAEGQNYFQYLATELHIQIAGYLEDMDLKNTRAVCSALARNTVDIFVARFVTRRVRRHRYVPASLETLLELSSLPVFACRLEAIEIETRRLDSILPLLPATAFSDMQQQLCSIFKNLSKYGGACKRVSVTPGPRSAHHNLALNSLCKALIESKYPLQSLSFTFWGFKCPMYYTHEPGKSLDEYPFKFPAAQRYGLRRLLSSLRSVEISVRHCEEPPKGFHQDEDKLSCHWLADALALCETMPELIISGNGEEWADQFRFQLRKLPLHTLTIKNMSNEGSFFVGSFISDMRGSLRHLRLNRVAIGGYETPWEKLLPQMGEYLTLDSIKLEELVNVHKIQKNITSKPYSYECSAESEQIRAHLLQIGDEEHDWVPREDQD</sequence>
<dbReference type="EMBL" id="BOLY01000006">
    <property type="protein sequence ID" value="GIZ46063.1"/>
    <property type="molecule type" value="Genomic_DNA"/>
</dbReference>
<evidence type="ECO:0000313" key="1">
    <source>
        <dbReference type="EMBL" id="GIZ46063.1"/>
    </source>
</evidence>
<organism evidence="1 2">
    <name type="scientific">Cercospora kikuchii</name>
    <dbReference type="NCBI Taxonomy" id="84275"/>
    <lineage>
        <taxon>Eukaryota</taxon>
        <taxon>Fungi</taxon>
        <taxon>Dikarya</taxon>
        <taxon>Ascomycota</taxon>
        <taxon>Pezizomycotina</taxon>
        <taxon>Dothideomycetes</taxon>
        <taxon>Dothideomycetidae</taxon>
        <taxon>Mycosphaerellales</taxon>
        <taxon>Mycosphaerellaceae</taxon>
        <taxon>Cercospora</taxon>
    </lineage>
</organism>
<dbReference type="RefSeq" id="XP_044660550.1">
    <property type="nucleotide sequence ID" value="XM_044804615.1"/>
</dbReference>
<dbReference type="OrthoDB" id="3644675at2759"/>
<accession>A0A9P3CX62</accession>
<keyword evidence="2" id="KW-1185">Reference proteome</keyword>
<comment type="caution">
    <text evidence="1">The sequence shown here is derived from an EMBL/GenBank/DDBJ whole genome shotgun (WGS) entry which is preliminary data.</text>
</comment>
<evidence type="ECO:0000313" key="2">
    <source>
        <dbReference type="Proteomes" id="UP000825890"/>
    </source>
</evidence>
<proteinExistence type="predicted"/>
<reference evidence="1 2" key="1">
    <citation type="submission" date="2021-01" db="EMBL/GenBank/DDBJ databases">
        <title>Cercospora kikuchii MAFF 305040 whole genome shotgun sequence.</title>
        <authorList>
            <person name="Kashiwa T."/>
            <person name="Suzuki T."/>
        </authorList>
    </citation>
    <scope>NUCLEOTIDE SEQUENCE [LARGE SCALE GENOMIC DNA]</scope>
    <source>
        <strain evidence="1 2">MAFF 305040</strain>
    </source>
</reference>